<protein>
    <submittedName>
        <fullName evidence="2">Uncharacterized protein</fullName>
    </submittedName>
</protein>
<gene>
    <name evidence="2" type="ORF">SAMN05216267_1006152</name>
</gene>
<keyword evidence="1" id="KW-0812">Transmembrane</keyword>
<dbReference type="STRING" id="310780.SAMN05216267_1006152"/>
<dbReference type="Proteomes" id="UP000181951">
    <property type="component" value="Unassembled WGS sequence"/>
</dbReference>
<accession>A0A1H8HB99</accession>
<proteinExistence type="predicted"/>
<sequence length="177" mass="18156">MNAHDAKTATATRPVPDLTLPPAVISLPAPISTGSPTPHSARAFRRITLLLRVHLAACVLTLGAAAALSGDSSAVNSAVWIRGTIVAAGALVMYLCAVRAARGSRGAYRRLRVLSAVTVAAVVGVVSLPGTFPLWMKAEQSACGLVLVAVVALANSRAVRDRFSCPAAVTEPAPVRS</sequence>
<evidence type="ECO:0000313" key="2">
    <source>
        <dbReference type="EMBL" id="SEN53380.1"/>
    </source>
</evidence>
<dbReference type="EMBL" id="FODD01000006">
    <property type="protein sequence ID" value="SEN53380.1"/>
    <property type="molecule type" value="Genomic_DNA"/>
</dbReference>
<feature type="transmembrane region" description="Helical" evidence="1">
    <location>
        <begin position="49"/>
        <end position="68"/>
    </location>
</feature>
<name>A0A1H8HB99_9ACTN</name>
<organism evidence="2 3">
    <name type="scientific">Actinacidiphila rubida</name>
    <dbReference type="NCBI Taxonomy" id="310780"/>
    <lineage>
        <taxon>Bacteria</taxon>
        <taxon>Bacillati</taxon>
        <taxon>Actinomycetota</taxon>
        <taxon>Actinomycetes</taxon>
        <taxon>Kitasatosporales</taxon>
        <taxon>Streptomycetaceae</taxon>
        <taxon>Actinacidiphila</taxon>
    </lineage>
</organism>
<feature type="transmembrane region" description="Helical" evidence="1">
    <location>
        <begin position="113"/>
        <end position="132"/>
    </location>
</feature>
<dbReference type="AlphaFoldDB" id="A0A1H8HB99"/>
<feature type="transmembrane region" description="Helical" evidence="1">
    <location>
        <begin position="80"/>
        <end position="101"/>
    </location>
</feature>
<keyword evidence="1" id="KW-1133">Transmembrane helix</keyword>
<keyword evidence="3" id="KW-1185">Reference proteome</keyword>
<keyword evidence="1" id="KW-0472">Membrane</keyword>
<evidence type="ECO:0000256" key="1">
    <source>
        <dbReference type="SAM" id="Phobius"/>
    </source>
</evidence>
<evidence type="ECO:0000313" key="3">
    <source>
        <dbReference type="Proteomes" id="UP000181951"/>
    </source>
</evidence>
<dbReference type="RefSeq" id="WP_143080519.1">
    <property type="nucleotide sequence ID" value="NZ_FODD01000006.1"/>
</dbReference>
<dbReference type="OrthoDB" id="4230291at2"/>
<reference evidence="2 3" key="1">
    <citation type="submission" date="2016-10" db="EMBL/GenBank/DDBJ databases">
        <authorList>
            <person name="de Groot N.N."/>
        </authorList>
    </citation>
    <scope>NUCLEOTIDE SEQUENCE [LARGE SCALE GENOMIC DNA]</scope>
    <source>
        <strain evidence="2 3">CGMCC 4.2026</strain>
    </source>
</reference>